<dbReference type="Gene3D" id="1.10.287.470">
    <property type="entry name" value="Helix hairpin bin"/>
    <property type="match status" value="1"/>
</dbReference>
<comment type="subcellular location">
    <subcellularLocation>
        <location evidence="1">Cell envelope</location>
    </subcellularLocation>
</comment>
<protein>
    <submittedName>
        <fullName evidence="3">HlyD family efflux transporter periplasmic adaptor subunit</fullName>
    </submittedName>
</protein>
<gene>
    <name evidence="3" type="ORF">IB285_00020</name>
</gene>
<evidence type="ECO:0000256" key="1">
    <source>
        <dbReference type="ARBA" id="ARBA00004196"/>
    </source>
</evidence>
<dbReference type="Gene3D" id="2.40.50.100">
    <property type="match status" value="1"/>
</dbReference>
<dbReference type="Proteomes" id="UP000635384">
    <property type="component" value="Unassembled WGS sequence"/>
</dbReference>
<reference evidence="3 4" key="1">
    <citation type="submission" date="2020-09" db="EMBL/GenBank/DDBJ databases">
        <authorList>
            <person name="Yoon J.-W."/>
        </authorList>
    </citation>
    <scope>NUCLEOTIDE SEQUENCE [LARGE SCALE GENOMIC DNA]</scope>
    <source>
        <strain evidence="3 4">KMU-140</strain>
    </source>
</reference>
<evidence type="ECO:0000256" key="2">
    <source>
        <dbReference type="ARBA" id="ARBA00023054"/>
    </source>
</evidence>
<proteinExistence type="predicted"/>
<dbReference type="EMBL" id="JACXLC010000001">
    <property type="protein sequence ID" value="MBD2840634.1"/>
    <property type="molecule type" value="Genomic_DNA"/>
</dbReference>
<dbReference type="InterPro" id="IPR050465">
    <property type="entry name" value="UPF0194_transport"/>
</dbReference>
<dbReference type="RefSeq" id="WP_190786257.1">
    <property type="nucleotide sequence ID" value="NZ_JACXLC010000001.1"/>
</dbReference>
<dbReference type="PANTHER" id="PTHR32347:SF23">
    <property type="entry name" value="BLL5650 PROTEIN"/>
    <property type="match status" value="1"/>
</dbReference>
<keyword evidence="2" id="KW-0175">Coiled coil</keyword>
<dbReference type="PANTHER" id="PTHR32347">
    <property type="entry name" value="EFFLUX SYSTEM COMPONENT YKNX-RELATED"/>
    <property type="match status" value="1"/>
</dbReference>
<dbReference type="SUPFAM" id="SSF111369">
    <property type="entry name" value="HlyD-like secretion proteins"/>
    <property type="match status" value="1"/>
</dbReference>
<evidence type="ECO:0000313" key="3">
    <source>
        <dbReference type="EMBL" id="MBD2840634.1"/>
    </source>
</evidence>
<evidence type="ECO:0000313" key="4">
    <source>
        <dbReference type="Proteomes" id="UP000635384"/>
    </source>
</evidence>
<dbReference type="Gene3D" id="2.40.30.170">
    <property type="match status" value="1"/>
</dbReference>
<name>A0ABR8KQB2_9SPHN</name>
<organism evidence="3 4">
    <name type="scientific">Erythrobacter rubeus</name>
    <dbReference type="NCBI Taxonomy" id="2760803"/>
    <lineage>
        <taxon>Bacteria</taxon>
        <taxon>Pseudomonadati</taxon>
        <taxon>Pseudomonadota</taxon>
        <taxon>Alphaproteobacteria</taxon>
        <taxon>Sphingomonadales</taxon>
        <taxon>Erythrobacteraceae</taxon>
        <taxon>Erythrobacter/Porphyrobacter group</taxon>
        <taxon>Erythrobacter</taxon>
    </lineage>
</organism>
<keyword evidence="4" id="KW-1185">Reference proteome</keyword>
<accession>A0ABR8KQB2</accession>
<sequence>MSDIATGSSPGDAKTLAVLLQFEADIRRQSTLPELQYLVANEARAILPYGQMFVLCKATLGEGYEVKCASSLATVDRNAPLIHALERMLAELASEFDFAKPREFDVARVKTDEALSDYPYSQMYWQPLPGEDGTPFGGLLIAREETLRDGEKYRLARIAETTAHAWRALTNNRPVRRIPLLDSRKKKWIAAGVAVVMLFPVRLTALAPAEIVAERPYVIAAPFSGRIASVEVIPNAAVRKGEVLLRFDDVRLANELELAEERLAVARSRLERSTSTAFAERDETYDISIMQAEVEVAQAEYNYARQLAGQSAIGAPRDGMALFSDRRDWEGRAVNVGEPIMQVVNPNEVMIRIDLPAAEQMSLDQGAKVKMWLDSQPLWAIDGVLETASYQARETPDGTLAFALTATIDGDNPRIGSRGTAQVYGRWVPLIYSLLRRPIAALRQFVGV</sequence>
<comment type="caution">
    <text evidence="3">The sequence shown here is derived from an EMBL/GenBank/DDBJ whole genome shotgun (WGS) entry which is preliminary data.</text>
</comment>